<dbReference type="RefSeq" id="WP_093730837.1">
    <property type="nucleotide sequence ID" value="NZ_FMYW01000012.1"/>
</dbReference>
<reference evidence="3" key="1">
    <citation type="submission" date="2016-10" db="EMBL/GenBank/DDBJ databases">
        <authorList>
            <person name="Varghese N."/>
            <person name="Submissions S."/>
        </authorList>
    </citation>
    <scope>NUCLEOTIDE SEQUENCE [LARGE SCALE GENOMIC DNA]</scope>
    <source>
        <strain evidence="3">DSM 11005</strain>
    </source>
</reference>
<feature type="domain" description="N-acetyltransferase" evidence="1">
    <location>
        <begin position="1"/>
        <end position="148"/>
    </location>
</feature>
<gene>
    <name evidence="2" type="ORF">SAMN04487864_11228</name>
</gene>
<accession>A0A1G6N7Q2</accession>
<dbReference type="InterPro" id="IPR036527">
    <property type="entry name" value="SCP2_sterol-bd_dom_sf"/>
</dbReference>
<dbReference type="Gene3D" id="3.40.630.30">
    <property type="match status" value="2"/>
</dbReference>
<dbReference type="InterPro" id="IPR041380">
    <property type="entry name" value="Acetyltransf_17"/>
</dbReference>
<dbReference type="GO" id="GO:0030649">
    <property type="term" value="P:aminoglycoside antibiotic catabolic process"/>
    <property type="evidence" value="ECO:0007669"/>
    <property type="project" value="TreeGrafter"/>
</dbReference>
<dbReference type="InterPro" id="IPR025559">
    <property type="entry name" value="Eis_dom"/>
</dbReference>
<evidence type="ECO:0000259" key="1">
    <source>
        <dbReference type="PROSITE" id="PS51186"/>
    </source>
</evidence>
<dbReference type="CDD" id="cd04301">
    <property type="entry name" value="NAT_SF"/>
    <property type="match status" value="1"/>
</dbReference>
<evidence type="ECO:0000313" key="2">
    <source>
        <dbReference type="EMBL" id="SDC63175.1"/>
    </source>
</evidence>
<keyword evidence="3" id="KW-1185">Reference proteome</keyword>
<dbReference type="AlphaFoldDB" id="A0A1G6N7Q2"/>
<dbReference type="PROSITE" id="PS51186">
    <property type="entry name" value="GNAT"/>
    <property type="match status" value="1"/>
</dbReference>
<proteinExistence type="predicted"/>
<dbReference type="Proteomes" id="UP000198943">
    <property type="component" value="Unassembled WGS sequence"/>
</dbReference>
<dbReference type="SUPFAM" id="SSF55729">
    <property type="entry name" value="Acyl-CoA N-acyltransferases (Nat)"/>
    <property type="match status" value="1"/>
</dbReference>
<dbReference type="InterPro" id="IPR016181">
    <property type="entry name" value="Acyl_CoA_acyltransferase"/>
</dbReference>
<dbReference type="InterPro" id="IPR000182">
    <property type="entry name" value="GNAT_dom"/>
</dbReference>
<dbReference type="SUPFAM" id="SSF55718">
    <property type="entry name" value="SCP-like"/>
    <property type="match status" value="1"/>
</dbReference>
<dbReference type="InterPro" id="IPR051554">
    <property type="entry name" value="Acetyltransferase_Eis"/>
</dbReference>
<keyword evidence="2" id="KW-0808">Transferase</keyword>
<dbReference type="EMBL" id="FMYW01000012">
    <property type="protein sequence ID" value="SDC63175.1"/>
    <property type="molecule type" value="Genomic_DNA"/>
</dbReference>
<protein>
    <submittedName>
        <fullName evidence="2">Predicted acetyltransferase</fullName>
    </submittedName>
</protein>
<sequence>MDCRIVTETELPQVMALWDYCFEKKDEPFYQWYFQEYCLQHNLVVGGFSEDDGHLQNMMHLNPYSILLRGQEERVPYIVGVATDPADRGRHLTEELLQSAFRLLRRKGCAFSLLMPAYAGIYQKYDFAFCYRKHVYEMPLDKLVVPVPSGNLWLRHYSSLEKELFEGLYAALAEGYNGLPIRTDFQWRKLLAVHQLEKMQAAVVYHGSEPRGYMFYHIEDKTFFIQELVALTPDAKWALLRYAGEHQSSADNFYWEAMEDDYTWLDFPEADRAGRVKPFMMARCFDAVQALQRYEVPEDCPDGQVTLLLQDELLKENNSLVTLIADTGSLYLEKAAGDADAVIPMGAFTQLYFGAFTFTQLVEAGKIRMRSYRPELAAFLDALFPRCVNFINEYY</sequence>
<dbReference type="OrthoDB" id="9768284at2"/>
<dbReference type="PANTHER" id="PTHR37817:SF1">
    <property type="entry name" value="N-ACETYLTRANSFERASE EIS"/>
    <property type="match status" value="1"/>
</dbReference>
<dbReference type="Pfam" id="PF13527">
    <property type="entry name" value="Acetyltransf_9"/>
    <property type="match status" value="1"/>
</dbReference>
<evidence type="ECO:0000313" key="3">
    <source>
        <dbReference type="Proteomes" id="UP000198943"/>
    </source>
</evidence>
<dbReference type="Pfam" id="PF13530">
    <property type="entry name" value="SCP2_2"/>
    <property type="match status" value="1"/>
</dbReference>
<dbReference type="Gene3D" id="3.30.1050.10">
    <property type="entry name" value="SCP2 sterol-binding domain"/>
    <property type="match status" value="1"/>
</dbReference>
<dbReference type="Pfam" id="PF17668">
    <property type="entry name" value="Acetyltransf_17"/>
    <property type="match status" value="1"/>
</dbReference>
<dbReference type="PANTHER" id="PTHR37817">
    <property type="entry name" value="N-ACETYLTRANSFERASE EIS"/>
    <property type="match status" value="1"/>
</dbReference>
<organism evidence="2 3">
    <name type="scientific">Succiniclasticum ruminis</name>
    <dbReference type="NCBI Taxonomy" id="40841"/>
    <lineage>
        <taxon>Bacteria</taxon>
        <taxon>Bacillati</taxon>
        <taxon>Bacillota</taxon>
        <taxon>Negativicutes</taxon>
        <taxon>Acidaminococcales</taxon>
        <taxon>Acidaminococcaceae</taxon>
        <taxon>Succiniclasticum</taxon>
    </lineage>
</organism>
<name>A0A1G6N7Q2_9FIRM</name>
<dbReference type="GO" id="GO:0034069">
    <property type="term" value="F:aminoglycoside N-acetyltransferase activity"/>
    <property type="evidence" value="ECO:0007669"/>
    <property type="project" value="TreeGrafter"/>
</dbReference>